<comment type="subcellular location">
    <subcellularLocation>
        <location evidence="7">Cytoplasm</location>
    </subcellularLocation>
</comment>
<comment type="similarity">
    <text evidence="5 7 9">Belongs to the PTH family.</text>
</comment>
<feature type="binding site" evidence="7">
    <location>
        <position position="14"/>
    </location>
    <ligand>
        <name>tRNA</name>
        <dbReference type="ChEBI" id="CHEBI:17843"/>
    </ligand>
</feature>
<dbReference type="GO" id="GO:0004045">
    <property type="term" value="F:peptidyl-tRNA hydrolase activity"/>
    <property type="evidence" value="ECO:0007669"/>
    <property type="project" value="UniProtKB-UniRule"/>
</dbReference>
<evidence type="ECO:0000256" key="9">
    <source>
        <dbReference type="RuleBase" id="RU004320"/>
    </source>
</evidence>
<proteinExistence type="inferred from homology"/>
<dbReference type="EMBL" id="QLTW01000101">
    <property type="protein sequence ID" value="MBT9145489.1"/>
    <property type="molecule type" value="Genomic_DNA"/>
</dbReference>
<evidence type="ECO:0000256" key="5">
    <source>
        <dbReference type="ARBA" id="ARBA00038063"/>
    </source>
</evidence>
<gene>
    <name evidence="7 10" type="primary">pth</name>
    <name evidence="10" type="ORF">DDT42_01360</name>
</gene>
<keyword evidence="7" id="KW-0963">Cytoplasm</keyword>
<evidence type="ECO:0000256" key="8">
    <source>
        <dbReference type="RuleBase" id="RU000673"/>
    </source>
</evidence>
<dbReference type="Pfam" id="PF01195">
    <property type="entry name" value="Pept_tRNA_hydro"/>
    <property type="match status" value="1"/>
</dbReference>
<feature type="active site" description="Proton acceptor" evidence="7">
    <location>
        <position position="19"/>
    </location>
</feature>
<dbReference type="EC" id="3.1.1.29" evidence="1 7"/>
<sequence>MHLLLGLGNPGREYIFTKHNAGFRTLDLLAGEYKLSWAKKYRGLYSSFIYNSQTVGMIKPHTYMNLSGLSLVSYLKSQKKDFLEISNNILVIHDDLDLPLGVIRFKKDGSSGGQKGVESIVAMMGTKSFSRLKIGIGRPSGGMSGEEFVLLPFTGDSAILFEETIDRAVVAIKCYLDNGISYAQSLFN</sequence>
<dbReference type="GO" id="GO:0005737">
    <property type="term" value="C:cytoplasm"/>
    <property type="evidence" value="ECO:0007669"/>
    <property type="project" value="UniProtKB-SubCell"/>
</dbReference>
<dbReference type="PANTHER" id="PTHR17224:SF1">
    <property type="entry name" value="PEPTIDYL-TRNA HYDROLASE"/>
    <property type="match status" value="1"/>
</dbReference>
<dbReference type="PROSITE" id="PS01195">
    <property type="entry name" value="PEPT_TRNA_HYDROL_1"/>
    <property type="match status" value="1"/>
</dbReference>
<dbReference type="CDD" id="cd00462">
    <property type="entry name" value="PTH"/>
    <property type="match status" value="1"/>
</dbReference>
<comment type="catalytic activity">
    <reaction evidence="7 8">
        <text>an N-acyl-L-alpha-aminoacyl-tRNA + H2O = an N-acyl-L-amino acid + a tRNA + H(+)</text>
        <dbReference type="Rhea" id="RHEA:54448"/>
        <dbReference type="Rhea" id="RHEA-COMP:10123"/>
        <dbReference type="Rhea" id="RHEA-COMP:13883"/>
        <dbReference type="ChEBI" id="CHEBI:15377"/>
        <dbReference type="ChEBI" id="CHEBI:15378"/>
        <dbReference type="ChEBI" id="CHEBI:59874"/>
        <dbReference type="ChEBI" id="CHEBI:78442"/>
        <dbReference type="ChEBI" id="CHEBI:138191"/>
        <dbReference type="EC" id="3.1.1.29"/>
    </reaction>
</comment>
<dbReference type="InterPro" id="IPR001328">
    <property type="entry name" value="Pept_tRNA_hydro"/>
</dbReference>
<evidence type="ECO:0000256" key="1">
    <source>
        <dbReference type="ARBA" id="ARBA00013260"/>
    </source>
</evidence>
<keyword evidence="2 7" id="KW-0820">tRNA-binding</keyword>
<evidence type="ECO:0000256" key="7">
    <source>
        <dbReference type="HAMAP-Rule" id="MF_00083"/>
    </source>
</evidence>
<dbReference type="Proteomes" id="UP000811545">
    <property type="component" value="Unassembled WGS sequence"/>
</dbReference>
<feature type="site" description="Stabilizes the basic form of H active site to accept a proton" evidence="7">
    <location>
        <position position="94"/>
    </location>
</feature>
<evidence type="ECO:0000256" key="4">
    <source>
        <dbReference type="ARBA" id="ARBA00022884"/>
    </source>
</evidence>
<comment type="subunit">
    <text evidence="7">Monomer.</text>
</comment>
<dbReference type="InterPro" id="IPR036416">
    <property type="entry name" value="Pept_tRNA_hydro_sf"/>
</dbReference>
<comment type="function">
    <text evidence="7">Hydrolyzes ribosome-free peptidyl-tRNAs (with 1 or more amino acids incorporated), which drop off the ribosome during protein synthesis, or as a result of ribosome stalling.</text>
</comment>
<comment type="caution">
    <text evidence="10">The sequence shown here is derived from an EMBL/GenBank/DDBJ whole genome shotgun (WGS) entry which is preliminary data.</text>
</comment>
<evidence type="ECO:0000256" key="6">
    <source>
        <dbReference type="ARBA" id="ARBA00050038"/>
    </source>
</evidence>
<comment type="caution">
    <text evidence="7">Lacks conserved residue(s) required for the propagation of feature annotation.</text>
</comment>
<feature type="site" description="Discriminates between blocked and unblocked aminoacyl-tRNA" evidence="7">
    <location>
        <position position="9"/>
    </location>
</feature>
<keyword evidence="4 7" id="KW-0694">RNA-binding</keyword>
<dbReference type="PANTHER" id="PTHR17224">
    <property type="entry name" value="PEPTIDYL-TRNA HYDROLASE"/>
    <property type="match status" value="1"/>
</dbReference>
<organism evidence="10 11">
    <name type="scientific">Psychracetigena formicireducens</name>
    <dbReference type="NCBI Taxonomy" id="2986056"/>
    <lineage>
        <taxon>Bacteria</taxon>
        <taxon>Bacillati</taxon>
        <taxon>Candidatus Lithacetigenota</taxon>
        <taxon>Candidatus Psychracetigena</taxon>
    </lineage>
</organism>
<evidence type="ECO:0000313" key="10">
    <source>
        <dbReference type="EMBL" id="MBT9145489.1"/>
    </source>
</evidence>
<comment type="function">
    <text evidence="7">Catalyzes the release of premature peptidyl moieties from peptidyl-tRNA molecules trapped in stalled 50S ribosomal subunits, and thus maintains levels of free tRNAs and 50S ribosomes.</text>
</comment>
<dbReference type="NCBIfam" id="TIGR00447">
    <property type="entry name" value="pth"/>
    <property type="match status" value="1"/>
</dbReference>
<evidence type="ECO:0000313" key="11">
    <source>
        <dbReference type="Proteomes" id="UP000811545"/>
    </source>
</evidence>
<feature type="binding site" evidence="7">
    <location>
        <position position="65"/>
    </location>
    <ligand>
        <name>tRNA</name>
        <dbReference type="ChEBI" id="CHEBI:17843"/>
    </ligand>
</feature>
<accession>A0A9E2BI51</accession>
<dbReference type="GO" id="GO:0006515">
    <property type="term" value="P:protein quality control for misfolded or incompletely synthesized proteins"/>
    <property type="evidence" value="ECO:0007669"/>
    <property type="project" value="UniProtKB-UniRule"/>
</dbReference>
<name>A0A9E2BI51_PSYF1</name>
<evidence type="ECO:0000256" key="3">
    <source>
        <dbReference type="ARBA" id="ARBA00022801"/>
    </source>
</evidence>
<reference evidence="10 11" key="1">
    <citation type="journal article" date="2021" name="bioRxiv">
        <title>Unique metabolic strategies in Hadean analogues reveal hints for primordial physiology.</title>
        <authorList>
            <person name="Nobu M.K."/>
            <person name="Nakai R."/>
            <person name="Tamazawa S."/>
            <person name="Mori H."/>
            <person name="Toyoda A."/>
            <person name="Ijiri A."/>
            <person name="Suzuki S."/>
            <person name="Kurokawa K."/>
            <person name="Kamagata Y."/>
            <person name="Tamaki H."/>
        </authorList>
    </citation>
    <scope>NUCLEOTIDE SEQUENCE [LARGE SCALE GENOMIC DNA]</scope>
    <source>
        <strain evidence="10">BS525</strain>
    </source>
</reference>
<keyword evidence="3 7" id="KW-0378">Hydrolase</keyword>
<protein>
    <recommendedName>
        <fullName evidence="6 7">Peptidyl-tRNA hydrolase</fullName>
        <shortName evidence="7">Pth</shortName>
        <ecNumber evidence="1 7">3.1.1.29</ecNumber>
    </recommendedName>
</protein>
<evidence type="ECO:0000256" key="2">
    <source>
        <dbReference type="ARBA" id="ARBA00022555"/>
    </source>
</evidence>
<dbReference type="GO" id="GO:0000049">
    <property type="term" value="F:tRNA binding"/>
    <property type="evidence" value="ECO:0007669"/>
    <property type="project" value="UniProtKB-UniRule"/>
</dbReference>
<dbReference type="AlphaFoldDB" id="A0A9E2BI51"/>
<dbReference type="HAMAP" id="MF_00083">
    <property type="entry name" value="Pept_tRNA_hydro_bact"/>
    <property type="match status" value="1"/>
</dbReference>
<dbReference type="GO" id="GO:0072344">
    <property type="term" value="P:rescue of stalled ribosome"/>
    <property type="evidence" value="ECO:0007669"/>
    <property type="project" value="UniProtKB-UniRule"/>
</dbReference>
<feature type="binding site" evidence="7">
    <location>
        <position position="63"/>
    </location>
    <ligand>
        <name>tRNA</name>
        <dbReference type="ChEBI" id="CHEBI:17843"/>
    </ligand>
</feature>
<dbReference type="Gene3D" id="3.40.50.1470">
    <property type="entry name" value="Peptidyl-tRNA hydrolase"/>
    <property type="match status" value="1"/>
</dbReference>
<dbReference type="InterPro" id="IPR018171">
    <property type="entry name" value="Pept_tRNA_hydro_CS"/>
</dbReference>
<dbReference type="SUPFAM" id="SSF53178">
    <property type="entry name" value="Peptidyl-tRNA hydrolase-like"/>
    <property type="match status" value="1"/>
</dbReference>